<dbReference type="Gene3D" id="2.160.20.70">
    <property type="match status" value="1"/>
</dbReference>
<dbReference type="PANTHER" id="PTHR15139:SF0">
    <property type="entry name" value="TUBULIN-SPECIFIC CHAPERONE C"/>
    <property type="match status" value="1"/>
</dbReference>
<gene>
    <name evidence="3" type="primary">tbc1</name>
    <name evidence="2" type="ORF">SJAG_01526</name>
</gene>
<keyword evidence="4" id="KW-1185">Reference proteome</keyword>
<dbReference type="eggNOG" id="KOG2512">
    <property type="taxonomic scope" value="Eukaryota"/>
</dbReference>
<dbReference type="OrthoDB" id="194775at2759"/>
<dbReference type="STRING" id="402676.B6JY67"/>
<dbReference type="GeneID" id="7048711"/>
<dbReference type="PANTHER" id="PTHR15139">
    <property type="entry name" value="TUBULIN FOLDING COFACTOR C"/>
    <property type="match status" value="1"/>
</dbReference>
<dbReference type="HOGENOM" id="CLU_694753_0_0_1"/>
<sequence length="397" mass="44369">MNQLVIDLFSLLETRESFQIAAQIQLNQALDALARARAVLLSSNDALRLLVPRKATLAVEDDGSLNKIHPSTLPASISSSPTSAKWRRRKHPTIECGVLIYTPHKPHISYAALLARDTAAPRKKLSMSFVELRKAFLLELYNTSRRLEASTTDAGAADVPELSAEQWLQERSRDLARLTLLFNEERDALSAFDNRKRMDQLTHMAAELHELRTRLCPRAPFKFRKKRDVSSNSVQLDASSREVSVTSECTVRDGTLVLRNLRGASIPSAEWILLDNNRIKLSASGLRGCSIHLPHCSAVHMEDIENCDVSVDLVDGAVHVSEAKASTINVTCHQVRYSPETTKPRGMYKNSTHVDTTFGCTSFPARFRFAWPHMLTPSFDSTTRKISAWLSTAQPPR</sequence>
<dbReference type="VEuPathDB" id="FungiDB:SJAG_01526"/>
<dbReference type="InterPro" id="IPR016098">
    <property type="entry name" value="CAP/MinC_C"/>
</dbReference>
<evidence type="ECO:0000313" key="2">
    <source>
        <dbReference type="EMBL" id="EEB06485.1"/>
    </source>
</evidence>
<dbReference type="AlphaFoldDB" id="B6JY67"/>
<reference evidence="2 4" key="1">
    <citation type="journal article" date="2011" name="Science">
        <title>Comparative functional genomics of the fission yeasts.</title>
        <authorList>
            <person name="Rhind N."/>
            <person name="Chen Z."/>
            <person name="Yassour M."/>
            <person name="Thompson D.A."/>
            <person name="Haas B.J."/>
            <person name="Habib N."/>
            <person name="Wapinski I."/>
            <person name="Roy S."/>
            <person name="Lin M.F."/>
            <person name="Heiman D.I."/>
            <person name="Young S.K."/>
            <person name="Furuya K."/>
            <person name="Guo Y."/>
            <person name="Pidoux A."/>
            <person name="Chen H.M."/>
            <person name="Robbertse B."/>
            <person name="Goldberg J.M."/>
            <person name="Aoki K."/>
            <person name="Bayne E.H."/>
            <person name="Berlin A.M."/>
            <person name="Desjardins C.A."/>
            <person name="Dobbs E."/>
            <person name="Dukaj L."/>
            <person name="Fan L."/>
            <person name="FitzGerald M.G."/>
            <person name="French C."/>
            <person name="Gujja S."/>
            <person name="Hansen K."/>
            <person name="Keifenheim D."/>
            <person name="Levin J.Z."/>
            <person name="Mosher R.A."/>
            <person name="Mueller C.A."/>
            <person name="Pfiffner J."/>
            <person name="Priest M."/>
            <person name="Russ C."/>
            <person name="Smialowska A."/>
            <person name="Swoboda P."/>
            <person name="Sykes S.M."/>
            <person name="Vaughn M."/>
            <person name="Vengrova S."/>
            <person name="Yoder R."/>
            <person name="Zeng Q."/>
            <person name="Allshire R."/>
            <person name="Baulcombe D."/>
            <person name="Birren B.W."/>
            <person name="Brown W."/>
            <person name="Ekwall K."/>
            <person name="Kellis M."/>
            <person name="Leatherwood J."/>
            <person name="Levin H."/>
            <person name="Margalit H."/>
            <person name="Martienssen R."/>
            <person name="Nieduszynski C.A."/>
            <person name="Spatafora J.W."/>
            <person name="Friedman N."/>
            <person name="Dalgaard J.Z."/>
            <person name="Baumann P."/>
            <person name="Niki H."/>
            <person name="Regev A."/>
            <person name="Nusbaum C."/>
        </authorList>
    </citation>
    <scope>NUCLEOTIDE SEQUENCE [LARGE SCALE GENOMIC DNA]</scope>
    <source>
        <strain evidence="4">yFS275 / FY16936</strain>
    </source>
</reference>
<evidence type="ECO:0000259" key="1">
    <source>
        <dbReference type="Pfam" id="PF07986"/>
    </source>
</evidence>
<feature type="domain" description="Tubulin binding cofactor C-like" evidence="1">
    <location>
        <begin position="281"/>
        <end position="337"/>
    </location>
</feature>
<dbReference type="InterPro" id="IPR012945">
    <property type="entry name" value="Tubulin-bd_cofactor_C_dom"/>
</dbReference>
<dbReference type="EMBL" id="KE651168">
    <property type="protein sequence ID" value="EEB06485.1"/>
    <property type="molecule type" value="Genomic_DNA"/>
</dbReference>
<protein>
    <submittedName>
        <fullName evidence="2">Tubulin specific chaperone cofactor C</fullName>
    </submittedName>
</protein>
<dbReference type="Pfam" id="PF07986">
    <property type="entry name" value="TBCC"/>
    <property type="match status" value="1"/>
</dbReference>
<name>B6JY67_SCHJY</name>
<organism evidence="2 4">
    <name type="scientific">Schizosaccharomyces japonicus (strain yFS275 / FY16936)</name>
    <name type="common">Fission yeast</name>
    <dbReference type="NCBI Taxonomy" id="402676"/>
    <lineage>
        <taxon>Eukaryota</taxon>
        <taxon>Fungi</taxon>
        <taxon>Dikarya</taxon>
        <taxon>Ascomycota</taxon>
        <taxon>Taphrinomycotina</taxon>
        <taxon>Schizosaccharomycetes</taxon>
        <taxon>Schizosaccharomycetales</taxon>
        <taxon>Schizosaccharomycetaceae</taxon>
        <taxon>Schizosaccharomyces</taxon>
    </lineage>
</organism>
<evidence type="ECO:0000313" key="3">
    <source>
        <dbReference type="JaponicusDB" id="SJAG_01526"/>
    </source>
</evidence>
<accession>B6JY67</accession>
<dbReference type="GO" id="GO:0007023">
    <property type="term" value="P:post-chaperonin tubulin folding pathway"/>
    <property type="evidence" value="ECO:0007669"/>
    <property type="project" value="InterPro"/>
</dbReference>
<evidence type="ECO:0000313" key="4">
    <source>
        <dbReference type="Proteomes" id="UP000001744"/>
    </source>
</evidence>
<dbReference type="InterPro" id="IPR027684">
    <property type="entry name" value="TBCC"/>
</dbReference>
<dbReference type="RefSeq" id="XP_002172778.1">
    <property type="nucleotide sequence ID" value="XM_002172742.2"/>
</dbReference>
<dbReference type="Proteomes" id="UP000001744">
    <property type="component" value="Unassembled WGS sequence"/>
</dbReference>
<dbReference type="JaponicusDB" id="SJAG_01526">
    <property type="gene designation" value="tbc1"/>
</dbReference>
<proteinExistence type="predicted"/>